<comment type="subcellular location">
    <subcellularLocation>
        <location evidence="1">Cell inner membrane</location>
        <topology evidence="1">Multi-pass membrane protein</topology>
    </subcellularLocation>
</comment>
<dbReference type="InterPro" id="IPR012292">
    <property type="entry name" value="Globin/Proto"/>
</dbReference>
<gene>
    <name evidence="10" type="ORF">HH303_00790</name>
</gene>
<comment type="similarity">
    <text evidence="4">Belongs to the methyl-accepting chemotaxis (MCP) protein family.</text>
</comment>
<evidence type="ECO:0000259" key="8">
    <source>
        <dbReference type="PROSITE" id="PS50111"/>
    </source>
</evidence>
<dbReference type="PRINTS" id="PR00260">
    <property type="entry name" value="CHEMTRNSDUCR"/>
</dbReference>
<keyword evidence="3 5" id="KW-0807">Transducer</keyword>
<dbReference type="Pfam" id="PF11563">
    <property type="entry name" value="Protoglobin"/>
    <property type="match status" value="1"/>
</dbReference>
<evidence type="ECO:0000313" key="10">
    <source>
        <dbReference type="EMBL" id="NMM42993.1"/>
    </source>
</evidence>
<feature type="domain" description="T-SNARE coiled-coil homology" evidence="9">
    <location>
        <begin position="337"/>
        <end position="399"/>
    </location>
</feature>
<feature type="compositionally biased region" description="Basic and acidic residues" evidence="7">
    <location>
        <begin position="440"/>
        <end position="472"/>
    </location>
</feature>
<feature type="domain" description="Methyl-accepting transducer" evidence="8">
    <location>
        <begin position="178"/>
        <end position="414"/>
    </location>
</feature>
<keyword evidence="2" id="KW-0472">Membrane</keyword>
<keyword evidence="11" id="KW-1185">Reference proteome</keyword>
<dbReference type="SMART" id="SM00283">
    <property type="entry name" value="MA"/>
    <property type="match status" value="1"/>
</dbReference>
<accession>A0A7Y0DWW7</accession>
<dbReference type="InterPro" id="IPR039379">
    <property type="entry name" value="Protoglobin_sensor_dom"/>
</dbReference>
<proteinExistence type="inferred from homology"/>
<comment type="caution">
    <text evidence="10">The sequence shown here is derived from an EMBL/GenBank/DDBJ whole genome shotgun (WGS) entry which is preliminary data.</text>
</comment>
<dbReference type="RefSeq" id="WP_169623305.1">
    <property type="nucleotide sequence ID" value="NZ_JABBNT010000001.1"/>
</dbReference>
<dbReference type="GO" id="GO:0006935">
    <property type="term" value="P:chemotaxis"/>
    <property type="evidence" value="ECO:0007669"/>
    <property type="project" value="InterPro"/>
</dbReference>
<dbReference type="GO" id="GO:0019825">
    <property type="term" value="F:oxygen binding"/>
    <property type="evidence" value="ECO:0007669"/>
    <property type="project" value="InterPro"/>
</dbReference>
<feature type="coiled-coil region" evidence="6">
    <location>
        <begin position="186"/>
        <end position="262"/>
    </location>
</feature>
<evidence type="ECO:0000256" key="5">
    <source>
        <dbReference type="PROSITE-ProRule" id="PRU00284"/>
    </source>
</evidence>
<keyword evidence="2" id="KW-1003">Cell membrane</keyword>
<evidence type="ECO:0000256" key="6">
    <source>
        <dbReference type="SAM" id="Coils"/>
    </source>
</evidence>
<dbReference type="Gene3D" id="1.10.287.950">
    <property type="entry name" value="Methyl-accepting chemotaxis protein"/>
    <property type="match status" value="1"/>
</dbReference>
<dbReference type="InterPro" id="IPR044398">
    <property type="entry name" value="Globin-sensor_dom"/>
</dbReference>
<dbReference type="Gene3D" id="1.10.490.10">
    <property type="entry name" value="Globins"/>
    <property type="match status" value="1"/>
</dbReference>
<dbReference type="InterPro" id="IPR004090">
    <property type="entry name" value="Chemotax_Me-accpt_rcpt"/>
</dbReference>
<dbReference type="SUPFAM" id="SSF58104">
    <property type="entry name" value="Methyl-accepting chemotaxis protein (MCP) signaling domain"/>
    <property type="match status" value="1"/>
</dbReference>
<organism evidence="10 11">
    <name type="scientific">Pacificispira spongiicola</name>
    <dbReference type="NCBI Taxonomy" id="2729598"/>
    <lineage>
        <taxon>Bacteria</taxon>
        <taxon>Pseudomonadati</taxon>
        <taxon>Pseudomonadota</taxon>
        <taxon>Alphaproteobacteria</taxon>
        <taxon>Rhodospirillales</taxon>
        <taxon>Rhodospirillaceae</taxon>
        <taxon>Pacificispira</taxon>
    </lineage>
</organism>
<dbReference type="GO" id="GO:0004888">
    <property type="term" value="F:transmembrane signaling receptor activity"/>
    <property type="evidence" value="ECO:0007669"/>
    <property type="project" value="InterPro"/>
</dbReference>
<dbReference type="EMBL" id="JABBNT010000001">
    <property type="protein sequence ID" value="NMM42993.1"/>
    <property type="molecule type" value="Genomic_DNA"/>
</dbReference>
<evidence type="ECO:0000256" key="4">
    <source>
        <dbReference type="ARBA" id="ARBA00029447"/>
    </source>
</evidence>
<dbReference type="PANTHER" id="PTHR32089:SF112">
    <property type="entry name" value="LYSOZYME-LIKE PROTEIN-RELATED"/>
    <property type="match status" value="1"/>
</dbReference>
<sequence length="472" mass="51187">MSDDSIDSRLKYLCIDQETRSDVVAVRDDIIKGIGPILDDFYRHVQTNPEAAEILKGKSLDGLKKAQTLHWSTLFSGTFDADYERKVTAIGNAHMRIGLRPSVYIGAYLFALNKIVDQFAKTSRRTDPVFVKRLKSVLKAVFLDMDLATSVYLSSGEKQRKDMLIEIANDLETEISSAISQVSAQGDGLQREVEALLKIAERLNDNSETVAAASEEATANVSTVAASSEELSHSINEIGNQIERAQNSVAEATQEASSASSIGESLASSTREITDILKLITDIASQTNLLALNATIEAARAGEAGKGFAVVAGEVKSLATQTQKATEEIREKVEAIQNRTNEMIASIAQINTGVGNVTATFSEIVTAVEEQRQATGEIAKNISEAAVGTQEVSRTIGQVASEATETQTVSQKIGSAVDAVGHANRDMENRVSNLMSSLRSQEEFDRRVKARRSRDEGAAGQERRDRSDRRKS</sequence>
<dbReference type="Pfam" id="PF00015">
    <property type="entry name" value="MCPsignal"/>
    <property type="match status" value="1"/>
</dbReference>
<dbReference type="SUPFAM" id="SSF46458">
    <property type="entry name" value="Globin-like"/>
    <property type="match status" value="1"/>
</dbReference>
<name>A0A7Y0DWW7_9PROT</name>
<feature type="region of interest" description="Disordered" evidence="7">
    <location>
        <begin position="436"/>
        <end position="472"/>
    </location>
</feature>
<dbReference type="GO" id="GO:0007165">
    <property type="term" value="P:signal transduction"/>
    <property type="evidence" value="ECO:0007669"/>
    <property type="project" value="UniProtKB-KW"/>
</dbReference>
<dbReference type="Proteomes" id="UP000539372">
    <property type="component" value="Unassembled WGS sequence"/>
</dbReference>
<dbReference type="GO" id="GO:0020037">
    <property type="term" value="F:heme binding"/>
    <property type="evidence" value="ECO:0007669"/>
    <property type="project" value="InterPro"/>
</dbReference>
<protein>
    <submittedName>
        <fullName evidence="10">Chemotaxis protein</fullName>
    </submittedName>
</protein>
<evidence type="ECO:0000313" key="11">
    <source>
        <dbReference type="Proteomes" id="UP000539372"/>
    </source>
</evidence>
<dbReference type="AlphaFoldDB" id="A0A7Y0DWW7"/>
<dbReference type="PROSITE" id="PS50111">
    <property type="entry name" value="CHEMOTAXIS_TRANSDUC_2"/>
    <property type="match status" value="1"/>
</dbReference>
<evidence type="ECO:0000256" key="2">
    <source>
        <dbReference type="ARBA" id="ARBA00022519"/>
    </source>
</evidence>
<dbReference type="GO" id="GO:0005886">
    <property type="term" value="C:plasma membrane"/>
    <property type="evidence" value="ECO:0007669"/>
    <property type="project" value="UniProtKB-SubCell"/>
</dbReference>
<dbReference type="InterPro" id="IPR000727">
    <property type="entry name" value="T_SNARE_dom"/>
</dbReference>
<keyword evidence="2" id="KW-0997">Cell inner membrane</keyword>
<dbReference type="PROSITE" id="PS50192">
    <property type="entry name" value="T_SNARE"/>
    <property type="match status" value="1"/>
</dbReference>
<reference evidence="10 11" key="1">
    <citation type="submission" date="2020-04" db="EMBL/GenBank/DDBJ databases">
        <title>Rhodospirillaceae bacterium KN72 isolated from deep sea.</title>
        <authorList>
            <person name="Zhang D.-C."/>
        </authorList>
    </citation>
    <scope>NUCLEOTIDE SEQUENCE [LARGE SCALE GENOMIC DNA]</scope>
    <source>
        <strain evidence="10 11">KN72</strain>
    </source>
</reference>
<dbReference type="CDD" id="cd01068">
    <property type="entry name" value="globin_sensor"/>
    <property type="match status" value="1"/>
</dbReference>
<evidence type="ECO:0000256" key="3">
    <source>
        <dbReference type="ARBA" id="ARBA00023224"/>
    </source>
</evidence>
<evidence type="ECO:0000259" key="9">
    <source>
        <dbReference type="PROSITE" id="PS50192"/>
    </source>
</evidence>
<evidence type="ECO:0000256" key="7">
    <source>
        <dbReference type="SAM" id="MobiDB-lite"/>
    </source>
</evidence>
<keyword evidence="6" id="KW-0175">Coiled coil</keyword>
<dbReference type="InterPro" id="IPR004089">
    <property type="entry name" value="MCPsignal_dom"/>
</dbReference>
<dbReference type="PANTHER" id="PTHR32089">
    <property type="entry name" value="METHYL-ACCEPTING CHEMOTAXIS PROTEIN MCPB"/>
    <property type="match status" value="1"/>
</dbReference>
<dbReference type="InterPro" id="IPR009050">
    <property type="entry name" value="Globin-like_sf"/>
</dbReference>
<evidence type="ECO:0000256" key="1">
    <source>
        <dbReference type="ARBA" id="ARBA00004429"/>
    </source>
</evidence>